<keyword evidence="2" id="KW-1185">Reference proteome</keyword>
<name>A0ABT4XIF6_9PSED</name>
<dbReference type="RefSeq" id="WP_271348851.1">
    <property type="nucleotide sequence ID" value="NZ_JAQJZJ010000008.1"/>
</dbReference>
<sequence>MKPQLLKRVATMALAPRLHPASKILLSLLSLTLREERKSIPIMTPKMTIRRLQENHSLKLMAITSSVGISFGGTAQIGAGGDQEHGEVE</sequence>
<accession>A0ABT4XIF6</accession>
<comment type="caution">
    <text evidence="1">The sequence shown here is derived from an EMBL/GenBank/DDBJ whole genome shotgun (WGS) entry which is preliminary data.</text>
</comment>
<dbReference type="Proteomes" id="UP001212042">
    <property type="component" value="Unassembled WGS sequence"/>
</dbReference>
<evidence type="ECO:0000313" key="1">
    <source>
        <dbReference type="EMBL" id="MDA7087982.1"/>
    </source>
</evidence>
<organism evidence="1 2">
    <name type="scientific">Pseudomonas aestuarii</name>
    <dbReference type="NCBI Taxonomy" id="3018340"/>
    <lineage>
        <taxon>Bacteria</taxon>
        <taxon>Pseudomonadati</taxon>
        <taxon>Pseudomonadota</taxon>
        <taxon>Gammaproteobacteria</taxon>
        <taxon>Pseudomonadales</taxon>
        <taxon>Pseudomonadaceae</taxon>
        <taxon>Pseudomonas</taxon>
    </lineage>
</organism>
<reference evidence="1 2" key="1">
    <citation type="submission" date="2023-01" db="EMBL/GenBank/DDBJ databases">
        <title>Pseudomonas SA3-5T sp. nov., isolated from tidal flat sediment.</title>
        <authorList>
            <person name="Kim H.S."/>
            <person name="Kim J.-S."/>
            <person name="Suh M.K."/>
            <person name="Eom M.K."/>
            <person name="Lee J.-S."/>
        </authorList>
    </citation>
    <scope>NUCLEOTIDE SEQUENCE [LARGE SCALE GENOMIC DNA]</scope>
    <source>
        <strain evidence="1 2">SA3-5</strain>
    </source>
</reference>
<evidence type="ECO:0000313" key="2">
    <source>
        <dbReference type="Proteomes" id="UP001212042"/>
    </source>
</evidence>
<proteinExistence type="predicted"/>
<gene>
    <name evidence="1" type="ORF">PH586_16440</name>
</gene>
<protein>
    <submittedName>
        <fullName evidence="1">Uncharacterized protein</fullName>
    </submittedName>
</protein>
<dbReference type="EMBL" id="JAQJZJ010000008">
    <property type="protein sequence ID" value="MDA7087982.1"/>
    <property type="molecule type" value="Genomic_DNA"/>
</dbReference>